<dbReference type="PANTHER" id="PTHR43275:SF1">
    <property type="entry name" value="D-MALATE DEHYDROGENASE [DECARBOXYLATING]"/>
    <property type="match status" value="1"/>
</dbReference>
<evidence type="ECO:0000256" key="6">
    <source>
        <dbReference type="ARBA" id="ARBA00023027"/>
    </source>
</evidence>
<protein>
    <recommendedName>
        <fullName evidence="8">Isopropylmalate dehydrogenase-like domain-containing protein</fullName>
    </recommendedName>
</protein>
<sequence>MQILQSISTTIRPRLVRQVSSARNLEPYRVALYPGDGIGVDVTESAVKVLETAESTFGTFSLEFTNFNWGCNYYERHGILTPPDYAQTLSKFDSIFLGATGWPAKVPDHLTADVLLGLRRQFDQYANVRPARTFPGVKTPLDCDVDMVIIRENSEGEYANVGGRFAQGTPNEVAMQTAVHTRRGVERVIRYSFEVAEKRQRQKLTMITKSNAQRYAMVMWDDIFEELSMEFPHVQAGRQHIDAAAMNFVLKPESFDVVVASNLFGDILSDLSGAITGSLGLNPSANLNPERRFPSLFEPVHGSAPDIAGTGKANPTGAILSAALMIDWLSVDGSASIAGDAIRAAVAECLARGESTPDVGGNLTTAQMTQSVMTRITHKL</sequence>
<evidence type="ECO:0000256" key="2">
    <source>
        <dbReference type="ARBA" id="ARBA00001946"/>
    </source>
</evidence>
<dbReference type="EMBL" id="LGRX02016242">
    <property type="protein sequence ID" value="KAK3262390.1"/>
    <property type="molecule type" value="Genomic_DNA"/>
</dbReference>
<dbReference type="GO" id="GO:0000287">
    <property type="term" value="F:magnesium ion binding"/>
    <property type="evidence" value="ECO:0007669"/>
    <property type="project" value="InterPro"/>
</dbReference>
<dbReference type="InterPro" id="IPR050501">
    <property type="entry name" value="ICDH/IPMDH"/>
</dbReference>
<proteinExistence type="inferred from homology"/>
<organism evidence="9 10">
    <name type="scientific">Cymbomonas tetramitiformis</name>
    <dbReference type="NCBI Taxonomy" id="36881"/>
    <lineage>
        <taxon>Eukaryota</taxon>
        <taxon>Viridiplantae</taxon>
        <taxon>Chlorophyta</taxon>
        <taxon>Pyramimonadophyceae</taxon>
        <taxon>Pyramimonadales</taxon>
        <taxon>Pyramimonadaceae</taxon>
        <taxon>Cymbomonas</taxon>
    </lineage>
</organism>
<comment type="cofactor">
    <cofactor evidence="2">
        <name>Mg(2+)</name>
        <dbReference type="ChEBI" id="CHEBI:18420"/>
    </cofactor>
</comment>
<dbReference type="SUPFAM" id="SSF53659">
    <property type="entry name" value="Isocitrate/Isopropylmalate dehydrogenase-like"/>
    <property type="match status" value="1"/>
</dbReference>
<gene>
    <name evidence="9" type="ORF">CYMTET_28752</name>
</gene>
<keyword evidence="4" id="KW-0479">Metal-binding</keyword>
<dbReference type="Gene3D" id="3.40.718.10">
    <property type="entry name" value="Isopropylmalate Dehydrogenase"/>
    <property type="match status" value="1"/>
</dbReference>
<evidence type="ECO:0000256" key="1">
    <source>
        <dbReference type="ARBA" id="ARBA00001936"/>
    </source>
</evidence>
<evidence type="ECO:0000256" key="3">
    <source>
        <dbReference type="ARBA" id="ARBA00007769"/>
    </source>
</evidence>
<dbReference type="GO" id="GO:0016616">
    <property type="term" value="F:oxidoreductase activity, acting on the CH-OH group of donors, NAD or NADP as acceptor"/>
    <property type="evidence" value="ECO:0007669"/>
    <property type="project" value="InterPro"/>
</dbReference>
<evidence type="ECO:0000259" key="8">
    <source>
        <dbReference type="SMART" id="SM01329"/>
    </source>
</evidence>
<keyword evidence="10" id="KW-1185">Reference proteome</keyword>
<comment type="similarity">
    <text evidence="3">Belongs to the isocitrate and isopropylmalate dehydrogenases family.</text>
</comment>
<reference evidence="9 10" key="1">
    <citation type="journal article" date="2015" name="Genome Biol. Evol.">
        <title>Comparative Genomics of a Bacterivorous Green Alga Reveals Evolutionary Causalities and Consequences of Phago-Mixotrophic Mode of Nutrition.</title>
        <authorList>
            <person name="Burns J.A."/>
            <person name="Paasch A."/>
            <person name="Narechania A."/>
            <person name="Kim E."/>
        </authorList>
    </citation>
    <scope>NUCLEOTIDE SEQUENCE [LARGE SCALE GENOMIC DNA]</scope>
    <source>
        <strain evidence="9 10">PLY_AMNH</strain>
    </source>
</reference>
<keyword evidence="5" id="KW-0560">Oxidoreductase</keyword>
<evidence type="ECO:0000256" key="5">
    <source>
        <dbReference type="ARBA" id="ARBA00023002"/>
    </source>
</evidence>
<comment type="caution">
    <text evidence="9">The sequence shown here is derived from an EMBL/GenBank/DDBJ whole genome shotgun (WGS) entry which is preliminary data.</text>
</comment>
<comment type="cofactor">
    <cofactor evidence="1">
        <name>Mn(2+)</name>
        <dbReference type="ChEBI" id="CHEBI:29035"/>
    </cofactor>
</comment>
<dbReference type="SMART" id="SM01329">
    <property type="entry name" value="Iso_dh"/>
    <property type="match status" value="1"/>
</dbReference>
<accession>A0AAE0FMG3</accession>
<dbReference type="PROSITE" id="PS00470">
    <property type="entry name" value="IDH_IMDH"/>
    <property type="match status" value="1"/>
</dbReference>
<dbReference type="InterPro" id="IPR024084">
    <property type="entry name" value="IsoPropMal-DH-like_dom"/>
</dbReference>
<dbReference type="Proteomes" id="UP001190700">
    <property type="component" value="Unassembled WGS sequence"/>
</dbReference>
<dbReference type="GO" id="GO:0051287">
    <property type="term" value="F:NAD binding"/>
    <property type="evidence" value="ECO:0007669"/>
    <property type="project" value="InterPro"/>
</dbReference>
<dbReference type="Pfam" id="PF00180">
    <property type="entry name" value="Iso_dh"/>
    <property type="match status" value="1"/>
</dbReference>
<name>A0AAE0FMG3_9CHLO</name>
<evidence type="ECO:0000256" key="7">
    <source>
        <dbReference type="ARBA" id="ARBA00023211"/>
    </source>
</evidence>
<keyword evidence="6" id="KW-0520">NAD</keyword>
<dbReference type="PANTHER" id="PTHR43275">
    <property type="entry name" value="D-MALATE DEHYDROGENASE [DECARBOXYLATING]"/>
    <property type="match status" value="1"/>
</dbReference>
<keyword evidence="7" id="KW-0464">Manganese</keyword>
<evidence type="ECO:0000256" key="4">
    <source>
        <dbReference type="ARBA" id="ARBA00022723"/>
    </source>
</evidence>
<dbReference type="AlphaFoldDB" id="A0AAE0FMG3"/>
<dbReference type="InterPro" id="IPR019818">
    <property type="entry name" value="IsoCit/isopropylmalate_DH_CS"/>
</dbReference>
<evidence type="ECO:0000313" key="9">
    <source>
        <dbReference type="EMBL" id="KAK3262390.1"/>
    </source>
</evidence>
<evidence type="ECO:0000313" key="10">
    <source>
        <dbReference type="Proteomes" id="UP001190700"/>
    </source>
</evidence>
<feature type="domain" description="Isopropylmalate dehydrogenase-like" evidence="8">
    <location>
        <begin position="29"/>
        <end position="372"/>
    </location>
</feature>